<name>A0A326TU65_THEHA</name>
<organism evidence="1 2">
    <name type="scientific">Thermosporothrix hazakensis</name>
    <dbReference type="NCBI Taxonomy" id="644383"/>
    <lineage>
        <taxon>Bacteria</taxon>
        <taxon>Bacillati</taxon>
        <taxon>Chloroflexota</taxon>
        <taxon>Ktedonobacteria</taxon>
        <taxon>Ktedonobacterales</taxon>
        <taxon>Thermosporotrichaceae</taxon>
        <taxon>Thermosporothrix</taxon>
    </lineage>
</organism>
<keyword evidence="2" id="KW-1185">Reference proteome</keyword>
<reference evidence="1 2" key="1">
    <citation type="submission" date="2018-06" db="EMBL/GenBank/DDBJ databases">
        <title>Genomic Encyclopedia of Archaeal and Bacterial Type Strains, Phase II (KMG-II): from individual species to whole genera.</title>
        <authorList>
            <person name="Goeker M."/>
        </authorList>
    </citation>
    <scope>NUCLEOTIDE SEQUENCE [LARGE SCALE GENOMIC DNA]</scope>
    <source>
        <strain evidence="1 2">ATCC BAA-1881</strain>
    </source>
</reference>
<accession>A0A326TU65</accession>
<dbReference type="RefSeq" id="WP_137686214.1">
    <property type="nucleotide sequence ID" value="NZ_BIFX01000001.1"/>
</dbReference>
<proteinExistence type="predicted"/>
<evidence type="ECO:0000313" key="2">
    <source>
        <dbReference type="Proteomes" id="UP000248806"/>
    </source>
</evidence>
<gene>
    <name evidence="1" type="ORF">EI42_05979</name>
</gene>
<dbReference type="AlphaFoldDB" id="A0A326TU65"/>
<evidence type="ECO:0000313" key="1">
    <source>
        <dbReference type="EMBL" id="PZW19670.1"/>
    </source>
</evidence>
<comment type="caution">
    <text evidence="1">The sequence shown here is derived from an EMBL/GenBank/DDBJ whole genome shotgun (WGS) entry which is preliminary data.</text>
</comment>
<dbReference type="Proteomes" id="UP000248806">
    <property type="component" value="Unassembled WGS sequence"/>
</dbReference>
<protein>
    <submittedName>
        <fullName evidence="1">Uncharacterized protein</fullName>
    </submittedName>
</protein>
<dbReference type="EMBL" id="QKUF01000044">
    <property type="protein sequence ID" value="PZW19670.1"/>
    <property type="molecule type" value="Genomic_DNA"/>
</dbReference>
<sequence>MMEGKLEADALTRLKNARDAFQALIEVNFVAQEAGWGEEEREAYVLEQTQKLKEALGVDREFCILCGHWYQSKPEPHTC</sequence>